<keyword evidence="2" id="KW-1185">Reference proteome</keyword>
<protein>
    <submittedName>
        <fullName evidence="1">Putative S-adenosylmethionine-dependent methyltransferase</fullName>
    </submittedName>
</protein>
<dbReference type="InterPro" id="IPR029063">
    <property type="entry name" value="SAM-dependent_MTases_sf"/>
</dbReference>
<proteinExistence type="predicted"/>
<dbReference type="Gene3D" id="3.40.50.150">
    <property type="entry name" value="Vaccinia Virus protein VP39"/>
    <property type="match status" value="1"/>
</dbReference>
<dbReference type="PATRIC" id="fig|1300349.4.peg.894"/>
<dbReference type="GO" id="GO:0008168">
    <property type="term" value="F:methyltransferase activity"/>
    <property type="evidence" value="ECO:0007669"/>
    <property type="project" value="UniProtKB-KW"/>
</dbReference>
<dbReference type="CDD" id="cd02440">
    <property type="entry name" value="AdoMet_MTases"/>
    <property type="match status" value="1"/>
</dbReference>
<dbReference type="PANTHER" id="PTHR20974:SF0">
    <property type="entry name" value="UPF0585 PROTEIN CG18661"/>
    <property type="match status" value="1"/>
</dbReference>
<organism evidence="1 2">
    <name type="scientific">Erythrobacter dokdonensis DSW-74</name>
    <dbReference type="NCBI Taxonomy" id="1300349"/>
    <lineage>
        <taxon>Bacteria</taxon>
        <taxon>Pseudomonadati</taxon>
        <taxon>Pseudomonadota</taxon>
        <taxon>Alphaproteobacteria</taxon>
        <taxon>Sphingomonadales</taxon>
        <taxon>Erythrobacteraceae</taxon>
        <taxon>Erythrobacter/Porphyrobacter group</taxon>
        <taxon>Erythrobacter</taxon>
    </lineage>
</organism>
<keyword evidence="1" id="KW-0489">Methyltransferase</keyword>
<dbReference type="Pfam" id="PF06080">
    <property type="entry name" value="DUF938"/>
    <property type="match status" value="1"/>
</dbReference>
<dbReference type="Proteomes" id="UP000092484">
    <property type="component" value="Unassembled WGS sequence"/>
</dbReference>
<dbReference type="GO" id="GO:0032259">
    <property type="term" value="P:methylation"/>
    <property type="evidence" value="ECO:0007669"/>
    <property type="project" value="UniProtKB-KW"/>
</dbReference>
<name>A0A1A7BG39_9SPHN</name>
<dbReference type="PANTHER" id="PTHR20974">
    <property type="entry name" value="UPF0585 PROTEIN CG18661"/>
    <property type="match status" value="1"/>
</dbReference>
<dbReference type="STRING" id="1300349.I603_0897"/>
<gene>
    <name evidence="1" type="ORF">I603_0897</name>
</gene>
<sequence>MSAKQHAPATMRNREPIAAILSRELPASAQVLEIAAGTGEHAVFFAGAFPALAWQPTDPSAEALASIAAYRDDYPGSNLAAPLMLDAAAPDTWPVDEADAIVCINMVHISPWEATLGLFAGAARVLAASKGPLVLYGPYIEQGVETVPSNLDFDASLKARNPLWGLRETEALDQLAAQHNMARSARYALPANNIVLVYRAA</sequence>
<keyword evidence="1" id="KW-0808">Transferase</keyword>
<dbReference type="EMBL" id="LZYB01000002">
    <property type="protein sequence ID" value="OBV11454.1"/>
    <property type="molecule type" value="Genomic_DNA"/>
</dbReference>
<evidence type="ECO:0000313" key="1">
    <source>
        <dbReference type="EMBL" id="OBV11454.1"/>
    </source>
</evidence>
<dbReference type="SUPFAM" id="SSF53335">
    <property type="entry name" value="S-adenosyl-L-methionine-dependent methyltransferases"/>
    <property type="match status" value="1"/>
</dbReference>
<evidence type="ECO:0000313" key="2">
    <source>
        <dbReference type="Proteomes" id="UP000092484"/>
    </source>
</evidence>
<dbReference type="RefSeq" id="WP_232305248.1">
    <property type="nucleotide sequence ID" value="NZ_LZYB01000002.1"/>
</dbReference>
<reference evidence="1 2" key="1">
    <citation type="submission" date="2016-06" db="EMBL/GenBank/DDBJ databases">
        <title>Genome sequence of Porphyrobacter dokdonensis DSW-74.</title>
        <authorList>
            <person name="Kim J.F."/>
            <person name="Song J.Y."/>
        </authorList>
    </citation>
    <scope>NUCLEOTIDE SEQUENCE [LARGE SCALE GENOMIC DNA]</scope>
    <source>
        <strain evidence="1 2">DSW-74</strain>
    </source>
</reference>
<accession>A0A1A7BG39</accession>
<comment type="caution">
    <text evidence="1">The sequence shown here is derived from an EMBL/GenBank/DDBJ whole genome shotgun (WGS) entry which is preliminary data.</text>
</comment>
<dbReference type="AlphaFoldDB" id="A0A1A7BG39"/>
<dbReference type="InterPro" id="IPR010342">
    <property type="entry name" value="DUF938"/>
</dbReference>